<dbReference type="PANTHER" id="PTHR46797:SF24">
    <property type="entry name" value="DNA-BINDING PHAGE PROTEIN"/>
    <property type="match status" value="1"/>
</dbReference>
<dbReference type="PANTHER" id="PTHR46797">
    <property type="entry name" value="HTH-TYPE TRANSCRIPTIONAL REGULATOR"/>
    <property type="match status" value="1"/>
</dbReference>
<organism evidence="3 4">
    <name type="scientific">Pseudoflavonifractor intestinihominis</name>
    <dbReference type="NCBI Taxonomy" id="3133171"/>
    <lineage>
        <taxon>Bacteria</taxon>
        <taxon>Bacillati</taxon>
        <taxon>Bacillota</taxon>
        <taxon>Clostridia</taxon>
        <taxon>Eubacteriales</taxon>
        <taxon>Oscillospiraceae</taxon>
        <taxon>Pseudoflavonifractor</taxon>
    </lineage>
</organism>
<dbReference type="Gene3D" id="1.10.260.40">
    <property type="entry name" value="lambda repressor-like DNA-binding domains"/>
    <property type="match status" value="1"/>
</dbReference>
<dbReference type="Pfam" id="PF01381">
    <property type="entry name" value="HTH_3"/>
    <property type="match status" value="1"/>
</dbReference>
<dbReference type="RefSeq" id="WP_349231670.1">
    <property type="nucleotide sequence ID" value="NZ_JBBMFK010000011.1"/>
</dbReference>
<accession>A0ABV1E822</accession>
<dbReference type="Proteomes" id="UP001464378">
    <property type="component" value="Unassembled WGS sequence"/>
</dbReference>
<reference evidence="3 4" key="1">
    <citation type="submission" date="2024-03" db="EMBL/GenBank/DDBJ databases">
        <title>Human intestinal bacterial collection.</title>
        <authorList>
            <person name="Pauvert C."/>
            <person name="Hitch T.C.A."/>
            <person name="Clavel T."/>
        </authorList>
    </citation>
    <scope>NUCLEOTIDE SEQUENCE [LARGE SCALE GENOMIC DNA]</scope>
    <source>
        <strain evidence="3 4">CLA-AP-H29</strain>
    </source>
</reference>
<feature type="domain" description="HTH cro/C1-type" evidence="2">
    <location>
        <begin position="11"/>
        <end position="62"/>
    </location>
</feature>
<protein>
    <submittedName>
        <fullName evidence="3">Helix-turn-helix transcriptional regulator</fullName>
    </submittedName>
</protein>
<dbReference type="CDD" id="cd00093">
    <property type="entry name" value="HTH_XRE"/>
    <property type="match status" value="1"/>
</dbReference>
<evidence type="ECO:0000313" key="3">
    <source>
        <dbReference type="EMBL" id="MEQ2443463.1"/>
    </source>
</evidence>
<proteinExistence type="predicted"/>
<dbReference type="SUPFAM" id="SSF47413">
    <property type="entry name" value="lambda repressor-like DNA-binding domains"/>
    <property type="match status" value="1"/>
</dbReference>
<evidence type="ECO:0000259" key="2">
    <source>
        <dbReference type="PROSITE" id="PS50943"/>
    </source>
</evidence>
<comment type="caution">
    <text evidence="3">The sequence shown here is derived from an EMBL/GenBank/DDBJ whole genome shotgun (WGS) entry which is preliminary data.</text>
</comment>
<name>A0ABV1E822_9FIRM</name>
<dbReference type="InterPro" id="IPR050807">
    <property type="entry name" value="TransReg_Diox_bact_type"/>
</dbReference>
<dbReference type="PROSITE" id="PS50943">
    <property type="entry name" value="HTH_CROC1"/>
    <property type="match status" value="1"/>
</dbReference>
<evidence type="ECO:0000256" key="1">
    <source>
        <dbReference type="ARBA" id="ARBA00023125"/>
    </source>
</evidence>
<dbReference type="InterPro" id="IPR010982">
    <property type="entry name" value="Lambda_DNA-bd_dom_sf"/>
</dbReference>
<gene>
    <name evidence="3" type="ORF">WMO64_08260</name>
</gene>
<dbReference type="EMBL" id="JBBMFK010000011">
    <property type="protein sequence ID" value="MEQ2443463.1"/>
    <property type="molecule type" value="Genomic_DNA"/>
</dbReference>
<dbReference type="SMART" id="SM00530">
    <property type="entry name" value="HTH_XRE"/>
    <property type="match status" value="1"/>
</dbReference>
<keyword evidence="1" id="KW-0238">DNA-binding</keyword>
<keyword evidence="4" id="KW-1185">Reference proteome</keyword>
<evidence type="ECO:0000313" key="4">
    <source>
        <dbReference type="Proteomes" id="UP001464378"/>
    </source>
</evidence>
<sequence>MRILQDYRKIIREKREKKGLSQSALAKLVGVSQPAINQIESGARTPSLALLMKICDALEISMFGEDKEDE</sequence>
<dbReference type="InterPro" id="IPR001387">
    <property type="entry name" value="Cro/C1-type_HTH"/>
</dbReference>